<dbReference type="RefSeq" id="WP_041058073.1">
    <property type="nucleotide sequence ID" value="NZ_JXRR01000014.1"/>
</dbReference>
<reference evidence="3 4" key="1">
    <citation type="submission" date="2015-01" db="EMBL/GenBank/DDBJ databases">
        <title>Jeotgalibacillus campisalis genome sequencing.</title>
        <authorList>
            <person name="Goh K.M."/>
            <person name="Chan K.-G."/>
            <person name="Yaakop A.S."/>
            <person name="Ee R."/>
            <person name="Gan H.M."/>
            <person name="Chan C.S."/>
        </authorList>
    </citation>
    <scope>NUCLEOTIDE SEQUENCE [LARGE SCALE GENOMIC DNA]</scope>
    <source>
        <strain evidence="3 4">SF-57</strain>
    </source>
</reference>
<dbReference type="Proteomes" id="UP000031972">
    <property type="component" value="Unassembled WGS sequence"/>
</dbReference>
<feature type="transmembrane region" description="Helical" evidence="1">
    <location>
        <begin position="133"/>
        <end position="153"/>
    </location>
</feature>
<feature type="transmembrane region" description="Helical" evidence="1">
    <location>
        <begin position="88"/>
        <end position="112"/>
    </location>
</feature>
<proteinExistence type="predicted"/>
<dbReference type="PATRIC" id="fig|220754.4.peg.2293"/>
<keyword evidence="1" id="KW-1133">Transmembrane helix</keyword>
<feature type="domain" description="Nucleoside transporter/FeoB GTPase Gate" evidence="2">
    <location>
        <begin position="42"/>
        <end position="152"/>
    </location>
</feature>
<dbReference type="OrthoDB" id="9782481at2"/>
<keyword evidence="1" id="KW-0472">Membrane</keyword>
<name>A0A0C2VUK9_9BACL</name>
<keyword evidence="1" id="KW-0812">Transmembrane</keyword>
<dbReference type="EMBL" id="JXRR01000014">
    <property type="protein sequence ID" value="KIL48111.1"/>
    <property type="molecule type" value="Genomic_DNA"/>
</dbReference>
<evidence type="ECO:0000313" key="3">
    <source>
        <dbReference type="EMBL" id="KIL48111.1"/>
    </source>
</evidence>
<feature type="transmembrane region" description="Helical" evidence="1">
    <location>
        <begin position="6"/>
        <end position="26"/>
    </location>
</feature>
<evidence type="ECO:0000259" key="2">
    <source>
        <dbReference type="Pfam" id="PF07670"/>
    </source>
</evidence>
<dbReference type="Pfam" id="PF07670">
    <property type="entry name" value="Gate"/>
    <property type="match status" value="1"/>
</dbReference>
<organism evidence="3 4">
    <name type="scientific">Jeotgalibacillus campisalis</name>
    <dbReference type="NCBI Taxonomy" id="220754"/>
    <lineage>
        <taxon>Bacteria</taxon>
        <taxon>Bacillati</taxon>
        <taxon>Bacillota</taxon>
        <taxon>Bacilli</taxon>
        <taxon>Bacillales</taxon>
        <taxon>Caryophanaceae</taxon>
        <taxon>Jeotgalibacillus</taxon>
    </lineage>
</organism>
<sequence>MVNVIWIGMIVVGIVYSILNGTTSQINSAMFDASTQAVQLVIGFIAVFTFWLGMMEIAKQSGLLEKLTVLSRPILLKLFPELSPKDPALGFIMSNMTANFFGLGNAATPFGLKAMTALQANNPDPSVPTRSMITFLCLNTAALTLFPTTVISLRMTHGAPDPMDIVIPAFLATCFSCVIAITLDRLFYMFTVKRSHRRK</sequence>
<protein>
    <submittedName>
        <fullName evidence="3">Spore maturation protein</fullName>
    </submittedName>
</protein>
<dbReference type="InterPro" id="IPR011642">
    <property type="entry name" value="Gate_dom"/>
</dbReference>
<accession>A0A0C2VUK9</accession>
<keyword evidence="4" id="KW-1185">Reference proteome</keyword>
<feature type="transmembrane region" description="Helical" evidence="1">
    <location>
        <begin position="38"/>
        <end position="58"/>
    </location>
</feature>
<evidence type="ECO:0000256" key="1">
    <source>
        <dbReference type="SAM" id="Phobius"/>
    </source>
</evidence>
<evidence type="ECO:0000313" key="4">
    <source>
        <dbReference type="Proteomes" id="UP000031972"/>
    </source>
</evidence>
<dbReference type="AlphaFoldDB" id="A0A0C2VUK9"/>
<gene>
    <name evidence="3" type="ORF">KR50_22780</name>
</gene>
<comment type="caution">
    <text evidence="3">The sequence shown here is derived from an EMBL/GenBank/DDBJ whole genome shotgun (WGS) entry which is preliminary data.</text>
</comment>
<feature type="transmembrane region" description="Helical" evidence="1">
    <location>
        <begin position="165"/>
        <end position="188"/>
    </location>
</feature>